<reference evidence="1" key="2">
    <citation type="journal article" date="2015" name="Fish Shellfish Immunol.">
        <title>Early steps in the European eel (Anguilla anguilla)-Vibrio vulnificus interaction in the gills: Role of the RtxA13 toxin.</title>
        <authorList>
            <person name="Callol A."/>
            <person name="Pajuelo D."/>
            <person name="Ebbesson L."/>
            <person name="Teles M."/>
            <person name="MacKenzie S."/>
            <person name="Amaro C."/>
        </authorList>
    </citation>
    <scope>NUCLEOTIDE SEQUENCE</scope>
</reference>
<name>A0A0E9V680_ANGAN</name>
<dbReference type="EMBL" id="GBXM01035076">
    <property type="protein sequence ID" value="JAH73501.1"/>
    <property type="molecule type" value="Transcribed_RNA"/>
</dbReference>
<organism evidence="1">
    <name type="scientific">Anguilla anguilla</name>
    <name type="common">European freshwater eel</name>
    <name type="synonym">Muraena anguilla</name>
    <dbReference type="NCBI Taxonomy" id="7936"/>
    <lineage>
        <taxon>Eukaryota</taxon>
        <taxon>Metazoa</taxon>
        <taxon>Chordata</taxon>
        <taxon>Craniata</taxon>
        <taxon>Vertebrata</taxon>
        <taxon>Euteleostomi</taxon>
        <taxon>Actinopterygii</taxon>
        <taxon>Neopterygii</taxon>
        <taxon>Teleostei</taxon>
        <taxon>Anguilliformes</taxon>
        <taxon>Anguillidae</taxon>
        <taxon>Anguilla</taxon>
    </lineage>
</organism>
<proteinExistence type="predicted"/>
<reference evidence="1" key="1">
    <citation type="submission" date="2014-11" db="EMBL/GenBank/DDBJ databases">
        <authorList>
            <person name="Amaro Gonzalez C."/>
        </authorList>
    </citation>
    <scope>NUCLEOTIDE SEQUENCE</scope>
</reference>
<dbReference type="AlphaFoldDB" id="A0A0E9V680"/>
<protein>
    <submittedName>
        <fullName evidence="1">Uncharacterized protein</fullName>
    </submittedName>
</protein>
<sequence>MTESFPQLADCSVCLALPSRFRNDRVAWPQVH</sequence>
<evidence type="ECO:0000313" key="1">
    <source>
        <dbReference type="EMBL" id="JAH73501.1"/>
    </source>
</evidence>
<accession>A0A0E9V680</accession>